<gene>
    <name evidence="1" type="ORF">ACFQO6_03215</name>
</gene>
<evidence type="ECO:0000313" key="2">
    <source>
        <dbReference type="Proteomes" id="UP001596524"/>
    </source>
</evidence>
<reference evidence="2" key="1">
    <citation type="journal article" date="2019" name="Int. J. Syst. Evol. Microbiol.">
        <title>The Global Catalogue of Microorganisms (GCM) 10K type strain sequencing project: providing services to taxonomists for standard genome sequencing and annotation.</title>
        <authorList>
            <consortium name="The Broad Institute Genomics Platform"/>
            <consortium name="The Broad Institute Genome Sequencing Center for Infectious Disease"/>
            <person name="Wu L."/>
            <person name="Ma J."/>
        </authorList>
    </citation>
    <scope>NUCLEOTIDE SEQUENCE [LARGE SCALE GENOMIC DNA]</scope>
    <source>
        <strain evidence="2">FCH27</strain>
    </source>
</reference>
<evidence type="ECO:0000313" key="1">
    <source>
        <dbReference type="EMBL" id="MFC7359267.1"/>
    </source>
</evidence>
<protein>
    <submittedName>
        <fullName evidence="1">Uncharacterized protein</fullName>
    </submittedName>
</protein>
<dbReference type="RefSeq" id="WP_255892744.1">
    <property type="nucleotide sequence ID" value="NZ_JAFMZM010000007.1"/>
</dbReference>
<proteinExistence type="predicted"/>
<sequence>MMVLVTAALLVTTGMRPATYGDLLADVASGKVDEVQHRRLSRLWAPARRVCP</sequence>
<dbReference type="EMBL" id="JBHTCH010000002">
    <property type="protein sequence ID" value="MFC7359267.1"/>
    <property type="molecule type" value="Genomic_DNA"/>
</dbReference>
<dbReference type="Proteomes" id="UP001596524">
    <property type="component" value="Unassembled WGS sequence"/>
</dbReference>
<name>A0ABW2N0C6_9ACTN</name>
<accession>A0ABW2N0C6</accession>
<keyword evidence="2" id="KW-1185">Reference proteome</keyword>
<comment type="caution">
    <text evidence="1">The sequence shown here is derived from an EMBL/GenBank/DDBJ whole genome shotgun (WGS) entry which is preliminary data.</text>
</comment>
<organism evidence="1 2">
    <name type="scientific">Nocardioides astragali</name>
    <dbReference type="NCBI Taxonomy" id="1776736"/>
    <lineage>
        <taxon>Bacteria</taxon>
        <taxon>Bacillati</taxon>
        <taxon>Actinomycetota</taxon>
        <taxon>Actinomycetes</taxon>
        <taxon>Propionibacteriales</taxon>
        <taxon>Nocardioidaceae</taxon>
        <taxon>Nocardioides</taxon>
    </lineage>
</organism>